<evidence type="ECO:0000313" key="3">
    <source>
        <dbReference type="Proteomes" id="UP000255534"/>
    </source>
</evidence>
<keyword evidence="1" id="KW-0472">Membrane</keyword>
<organism evidence="2 3">
    <name type="scientific">Salmonella enterica I</name>
    <dbReference type="NCBI Taxonomy" id="59201"/>
    <lineage>
        <taxon>Bacteria</taxon>
        <taxon>Pseudomonadati</taxon>
        <taxon>Pseudomonadota</taxon>
        <taxon>Gammaproteobacteria</taxon>
        <taxon>Enterobacterales</taxon>
        <taxon>Enterobacteriaceae</taxon>
        <taxon>Salmonella</taxon>
    </lineage>
</organism>
<proteinExistence type="predicted"/>
<gene>
    <name evidence="2" type="ORF">NCTC5798_06188</name>
</gene>
<dbReference type="AlphaFoldDB" id="A0A379Y213"/>
<evidence type="ECO:0000256" key="1">
    <source>
        <dbReference type="SAM" id="Phobius"/>
    </source>
</evidence>
<accession>A0A379Y213</accession>
<sequence length="208" mass="22608">MVNYRLISLALTLSKELKHEILKPLKMMAIFVPTLATLSPYIVTAYALSYPIKSETLNILSISAQWLGLASTAILFAFYAYEAYRAYTDVVHRRHVYYTAAAVASVLLGLLFIHSLAYVSTGNTAVLATAALGDGVSNEVKCQQPALIVHYSKGGETAWRCPTGIMLMSSSSHPFVPWPDYQDGKSAALTTVMDVLTGTAVPLVKEKS</sequence>
<reference evidence="2 3" key="1">
    <citation type="submission" date="2018-06" db="EMBL/GenBank/DDBJ databases">
        <authorList>
            <consortium name="Pathogen Informatics"/>
            <person name="Doyle S."/>
        </authorList>
    </citation>
    <scope>NUCLEOTIDE SEQUENCE [LARGE SCALE GENOMIC DNA]</scope>
    <source>
        <strain evidence="2 3">NCTC5798</strain>
    </source>
</reference>
<keyword evidence="1" id="KW-0812">Transmembrane</keyword>
<keyword evidence="1" id="KW-1133">Transmembrane helix</keyword>
<dbReference type="Proteomes" id="UP000255534">
    <property type="component" value="Unassembled WGS sequence"/>
</dbReference>
<feature type="transmembrane region" description="Helical" evidence="1">
    <location>
        <begin position="96"/>
        <end position="119"/>
    </location>
</feature>
<name>A0A379Y213_SALET</name>
<dbReference type="EMBL" id="UGXK01000002">
    <property type="protein sequence ID" value="SUI39747.1"/>
    <property type="molecule type" value="Genomic_DNA"/>
</dbReference>
<evidence type="ECO:0000313" key="2">
    <source>
        <dbReference type="EMBL" id="SUI39747.1"/>
    </source>
</evidence>
<protein>
    <submittedName>
        <fullName evidence="2">Uncharacterized protein</fullName>
    </submittedName>
</protein>
<feature type="transmembrane region" description="Helical" evidence="1">
    <location>
        <begin position="64"/>
        <end position="84"/>
    </location>
</feature>
<feature type="transmembrane region" description="Helical" evidence="1">
    <location>
        <begin position="28"/>
        <end position="52"/>
    </location>
</feature>